<keyword evidence="7 12" id="KW-0573">Peptidoglycan synthesis</keyword>
<sequence>MDKFIIDGGNILEGEINISGAKNSVLPIMAASILNNGTTVLRNVPLVHDVITMKQILEYIGAKVEIDGNTLNINTENINKTEAPYELVKKMRSSYYVLGSLIGRFGKASVSLPGGCVIGARPVDLHIKGLKALGADIELEHGYIKSRFSKLKGTKIFLEGMHGPSVGATINVMMAASAANGESVISGAACEPEVIDVANFINSMGGDIKGAGTHTIKINGKTTFHDTEYSIIPDRIEAGTYIIAGVLAAKELLIKNTIPSHLESLLVKLNEIGLNPIVDHNNILVKRKENFKSTNIKVLPYPGFPTDMQAQFAVLMTQAEGKSIISETIFENRFMYVPELLRMGADIQTEDNNAFINGPTVLEGAEVMASDLRASAALILAALVAKGKTTISRIYHIDRGYERIEKKLSNVGASIKRVNPNQEE</sequence>
<evidence type="ECO:0000256" key="2">
    <source>
        <dbReference type="ARBA" id="ARBA00004752"/>
    </source>
</evidence>
<evidence type="ECO:0000256" key="6">
    <source>
        <dbReference type="ARBA" id="ARBA00022960"/>
    </source>
</evidence>
<dbReference type="HAMAP" id="MF_00111">
    <property type="entry name" value="MurA"/>
    <property type="match status" value="1"/>
</dbReference>
<keyword evidence="5 12" id="KW-0808">Transferase</keyword>
<dbReference type="SUPFAM" id="SSF55205">
    <property type="entry name" value="EPT/RTPC-like"/>
    <property type="match status" value="1"/>
</dbReference>
<comment type="function">
    <text evidence="12">Cell wall formation. Adds enolpyruvyl to UDP-N-acetylglucosamine.</text>
</comment>
<name>A0A660S806_UNCT6</name>
<evidence type="ECO:0000256" key="11">
    <source>
        <dbReference type="ARBA" id="ARBA00047527"/>
    </source>
</evidence>
<dbReference type="GO" id="GO:0019277">
    <property type="term" value="P:UDP-N-acetylgalactosamine biosynthetic process"/>
    <property type="evidence" value="ECO:0007669"/>
    <property type="project" value="InterPro"/>
</dbReference>
<feature type="active site" description="Proton donor" evidence="12">
    <location>
        <position position="116"/>
    </location>
</feature>
<dbReference type="EMBL" id="QNBC01000052">
    <property type="protein sequence ID" value="RKX66205.1"/>
    <property type="molecule type" value="Genomic_DNA"/>
</dbReference>
<evidence type="ECO:0000256" key="9">
    <source>
        <dbReference type="ARBA" id="ARBA00023316"/>
    </source>
</evidence>
<dbReference type="GO" id="GO:0009252">
    <property type="term" value="P:peptidoglycan biosynthetic process"/>
    <property type="evidence" value="ECO:0007669"/>
    <property type="project" value="UniProtKB-UniRule"/>
</dbReference>
<dbReference type="Gene3D" id="3.65.10.10">
    <property type="entry name" value="Enolpyruvate transferase domain"/>
    <property type="match status" value="2"/>
</dbReference>
<evidence type="ECO:0000256" key="3">
    <source>
        <dbReference type="ARBA" id="ARBA00022490"/>
    </source>
</evidence>
<keyword evidence="9 12" id="KW-0961">Cell wall biogenesis/degradation</keyword>
<comment type="catalytic activity">
    <reaction evidence="11 12">
        <text>phosphoenolpyruvate + UDP-N-acetyl-alpha-D-glucosamine = UDP-N-acetyl-3-O-(1-carboxyvinyl)-alpha-D-glucosamine + phosphate</text>
        <dbReference type="Rhea" id="RHEA:18681"/>
        <dbReference type="ChEBI" id="CHEBI:43474"/>
        <dbReference type="ChEBI" id="CHEBI:57705"/>
        <dbReference type="ChEBI" id="CHEBI:58702"/>
        <dbReference type="ChEBI" id="CHEBI:68483"/>
        <dbReference type="EC" id="2.5.1.7"/>
    </reaction>
</comment>
<evidence type="ECO:0000256" key="4">
    <source>
        <dbReference type="ARBA" id="ARBA00022618"/>
    </source>
</evidence>
<evidence type="ECO:0000256" key="7">
    <source>
        <dbReference type="ARBA" id="ARBA00022984"/>
    </source>
</evidence>
<comment type="caution">
    <text evidence="12">Lacks conserved residue(s) required for the propagation of feature annotation.</text>
</comment>
<dbReference type="InterPro" id="IPR001986">
    <property type="entry name" value="Enolpyruvate_Tfrase_dom"/>
</dbReference>
<evidence type="ECO:0000259" key="13">
    <source>
        <dbReference type="Pfam" id="PF00275"/>
    </source>
</evidence>
<gene>
    <name evidence="12 14" type="primary">murA</name>
    <name evidence="14" type="ORF">DRP44_04630</name>
</gene>
<evidence type="ECO:0000256" key="12">
    <source>
        <dbReference type="HAMAP-Rule" id="MF_00111"/>
    </source>
</evidence>
<dbReference type="UniPathway" id="UPA00219"/>
<dbReference type="CDD" id="cd01555">
    <property type="entry name" value="UdpNAET"/>
    <property type="match status" value="1"/>
</dbReference>
<dbReference type="NCBIfam" id="NF006873">
    <property type="entry name" value="PRK09369.1"/>
    <property type="match status" value="1"/>
</dbReference>
<keyword evidence="4 12" id="KW-0132">Cell division</keyword>
<evidence type="ECO:0000313" key="15">
    <source>
        <dbReference type="Proteomes" id="UP000282321"/>
    </source>
</evidence>
<keyword evidence="6 12" id="KW-0133">Cell shape</keyword>
<dbReference type="FunFam" id="3.65.10.10:FF:000001">
    <property type="entry name" value="UDP-N-acetylglucosamine 1-carboxyvinyltransferase"/>
    <property type="match status" value="1"/>
</dbReference>
<feature type="binding site" evidence="12">
    <location>
        <position position="92"/>
    </location>
    <ligand>
        <name>UDP-N-acetyl-alpha-D-glucosamine</name>
        <dbReference type="ChEBI" id="CHEBI:57705"/>
    </ligand>
</feature>
<feature type="binding site" evidence="12">
    <location>
        <position position="329"/>
    </location>
    <ligand>
        <name>UDP-N-acetyl-alpha-D-glucosamine</name>
        <dbReference type="ChEBI" id="CHEBI:57705"/>
    </ligand>
</feature>
<comment type="similarity">
    <text evidence="10 12">Belongs to the EPSP synthase family. MurA subfamily.</text>
</comment>
<evidence type="ECO:0000256" key="1">
    <source>
        <dbReference type="ARBA" id="ARBA00004496"/>
    </source>
</evidence>
<dbReference type="AlphaFoldDB" id="A0A660S806"/>
<dbReference type="GO" id="GO:0071555">
    <property type="term" value="P:cell wall organization"/>
    <property type="evidence" value="ECO:0007669"/>
    <property type="project" value="UniProtKB-KW"/>
</dbReference>
<feature type="domain" description="Enolpyruvate transferase" evidence="13">
    <location>
        <begin position="7"/>
        <end position="408"/>
    </location>
</feature>
<proteinExistence type="inferred from homology"/>
<dbReference type="NCBIfam" id="TIGR01072">
    <property type="entry name" value="murA"/>
    <property type="match status" value="1"/>
</dbReference>
<dbReference type="GO" id="GO:0008360">
    <property type="term" value="P:regulation of cell shape"/>
    <property type="evidence" value="ECO:0007669"/>
    <property type="project" value="UniProtKB-KW"/>
</dbReference>
<keyword evidence="12" id="KW-0670">Pyruvate</keyword>
<evidence type="ECO:0000256" key="5">
    <source>
        <dbReference type="ARBA" id="ARBA00022679"/>
    </source>
</evidence>
<keyword evidence="8 12" id="KW-0131">Cell cycle</keyword>
<dbReference type="Proteomes" id="UP000282321">
    <property type="component" value="Unassembled WGS sequence"/>
</dbReference>
<feature type="binding site" evidence="12">
    <location>
        <position position="307"/>
    </location>
    <ligand>
        <name>UDP-N-acetyl-alpha-D-glucosamine</name>
        <dbReference type="ChEBI" id="CHEBI:57705"/>
    </ligand>
</feature>
<evidence type="ECO:0000256" key="8">
    <source>
        <dbReference type="ARBA" id="ARBA00023306"/>
    </source>
</evidence>
<dbReference type="EC" id="2.5.1.7" evidence="12"/>
<feature type="binding site" evidence="12">
    <location>
        <begin position="121"/>
        <end position="125"/>
    </location>
    <ligand>
        <name>UDP-N-acetyl-alpha-D-glucosamine</name>
        <dbReference type="ChEBI" id="CHEBI:57705"/>
    </ligand>
</feature>
<dbReference type="GO" id="GO:0051301">
    <property type="term" value="P:cell division"/>
    <property type="evidence" value="ECO:0007669"/>
    <property type="project" value="UniProtKB-KW"/>
</dbReference>
<organism evidence="14 15">
    <name type="scientific">candidate division TA06 bacterium</name>
    <dbReference type="NCBI Taxonomy" id="2250710"/>
    <lineage>
        <taxon>Bacteria</taxon>
        <taxon>Bacteria division TA06</taxon>
    </lineage>
</organism>
<evidence type="ECO:0000313" key="14">
    <source>
        <dbReference type="EMBL" id="RKX66205.1"/>
    </source>
</evidence>
<comment type="subcellular location">
    <subcellularLocation>
        <location evidence="1 12">Cytoplasm</location>
    </subcellularLocation>
</comment>
<protein>
    <recommendedName>
        <fullName evidence="12">UDP-N-acetylglucosamine 1-carboxyvinyltransferase</fullName>
        <ecNumber evidence="12">2.5.1.7</ecNumber>
    </recommendedName>
    <alternativeName>
        <fullName evidence="12">Enoylpyruvate transferase</fullName>
    </alternativeName>
    <alternativeName>
        <fullName evidence="12">UDP-N-acetylglucosamine enolpyruvyl transferase</fullName>
        <shortName evidence="12">EPT</shortName>
    </alternativeName>
</protein>
<evidence type="ECO:0000256" key="10">
    <source>
        <dbReference type="ARBA" id="ARBA00038367"/>
    </source>
</evidence>
<dbReference type="GO" id="GO:0008760">
    <property type="term" value="F:UDP-N-acetylglucosamine 1-carboxyvinyltransferase activity"/>
    <property type="evidence" value="ECO:0007669"/>
    <property type="project" value="UniProtKB-UniRule"/>
</dbReference>
<dbReference type="InterPro" id="IPR013792">
    <property type="entry name" value="RNA3'P_cycl/enolpyr_Trfase_a/b"/>
</dbReference>
<dbReference type="InterPro" id="IPR050068">
    <property type="entry name" value="MurA_subfamily"/>
</dbReference>
<dbReference type="InterPro" id="IPR036968">
    <property type="entry name" value="Enolpyruvate_Tfrase_sf"/>
</dbReference>
<feature type="binding site" evidence="12">
    <location>
        <begin position="22"/>
        <end position="23"/>
    </location>
    <ligand>
        <name>phosphoenolpyruvate</name>
        <dbReference type="ChEBI" id="CHEBI:58702"/>
    </ligand>
</feature>
<comment type="caution">
    <text evidence="14">The sequence shown here is derived from an EMBL/GenBank/DDBJ whole genome shotgun (WGS) entry which is preliminary data.</text>
</comment>
<dbReference type="Pfam" id="PF00275">
    <property type="entry name" value="EPSP_synthase"/>
    <property type="match status" value="1"/>
</dbReference>
<keyword evidence="3 12" id="KW-0963">Cytoplasm</keyword>
<feature type="modified residue" description="2-(S-cysteinyl)pyruvic acid O-phosphothioketal" evidence="12">
    <location>
        <position position="116"/>
    </location>
</feature>
<dbReference type="InterPro" id="IPR005750">
    <property type="entry name" value="UDP_GlcNAc_COvinyl_MurA"/>
</dbReference>
<comment type="pathway">
    <text evidence="2 12">Cell wall biogenesis; peptidoglycan biosynthesis.</text>
</comment>
<dbReference type="GO" id="GO:0005737">
    <property type="term" value="C:cytoplasm"/>
    <property type="evidence" value="ECO:0007669"/>
    <property type="project" value="UniProtKB-SubCell"/>
</dbReference>
<dbReference type="PANTHER" id="PTHR43783:SF1">
    <property type="entry name" value="UDP-N-ACETYLGLUCOSAMINE 1-CARBOXYVINYLTRANSFERASE"/>
    <property type="match status" value="1"/>
</dbReference>
<accession>A0A660S806</accession>
<dbReference type="PANTHER" id="PTHR43783">
    <property type="entry name" value="UDP-N-ACETYLGLUCOSAMINE 1-CARBOXYVINYLTRANSFERASE"/>
    <property type="match status" value="1"/>
</dbReference>
<reference evidence="14 15" key="1">
    <citation type="submission" date="2018-06" db="EMBL/GenBank/DDBJ databases">
        <title>Extensive metabolic versatility and redundancy in microbially diverse, dynamic hydrothermal sediments.</title>
        <authorList>
            <person name="Dombrowski N."/>
            <person name="Teske A."/>
            <person name="Baker B.J."/>
        </authorList>
    </citation>
    <scope>NUCLEOTIDE SEQUENCE [LARGE SCALE GENOMIC DNA]</scope>
    <source>
        <strain evidence="14">B35_G9</strain>
    </source>
</reference>